<dbReference type="SUPFAM" id="SSF52540">
    <property type="entry name" value="P-loop containing nucleoside triphosphate hydrolases"/>
    <property type="match status" value="1"/>
</dbReference>
<proteinExistence type="predicted"/>
<dbReference type="InterPro" id="IPR052754">
    <property type="entry name" value="NTPase_KAP_P-loop"/>
</dbReference>
<dbReference type="PANTHER" id="PTHR22674">
    <property type="entry name" value="NTPASE, KAP FAMILY P-LOOP DOMAIN-CONTAINING 1"/>
    <property type="match status" value="1"/>
</dbReference>
<organism evidence="2 3">
    <name type="scientific">Bacillus cereus</name>
    <dbReference type="NCBI Taxonomy" id="1396"/>
    <lineage>
        <taxon>Bacteria</taxon>
        <taxon>Bacillati</taxon>
        <taxon>Bacillota</taxon>
        <taxon>Bacilli</taxon>
        <taxon>Bacillales</taxon>
        <taxon>Bacillaceae</taxon>
        <taxon>Bacillus</taxon>
        <taxon>Bacillus cereus group</taxon>
    </lineage>
</organism>
<dbReference type="AlphaFoldDB" id="A0A150AX42"/>
<dbReference type="PATRIC" id="fig|1396.432.peg.2499"/>
<dbReference type="PANTHER" id="PTHR22674:SF6">
    <property type="entry name" value="NTPASE KAP FAMILY P-LOOP DOMAIN-CONTAINING PROTEIN 1"/>
    <property type="match status" value="1"/>
</dbReference>
<dbReference type="InterPro" id="IPR011646">
    <property type="entry name" value="KAP_P-loop"/>
</dbReference>
<dbReference type="Gene3D" id="3.40.50.300">
    <property type="entry name" value="P-loop containing nucleotide triphosphate hydrolases"/>
    <property type="match status" value="1"/>
</dbReference>
<comment type="caution">
    <text evidence="2">The sequence shown here is derived from an EMBL/GenBank/DDBJ whole genome shotgun (WGS) entry which is preliminary data.</text>
</comment>
<gene>
    <name evidence="2" type="ORF">AT274_04410</name>
</gene>
<accession>A0A150AX42</accession>
<protein>
    <recommendedName>
        <fullName evidence="1">KAP NTPase domain-containing protein</fullName>
    </recommendedName>
</protein>
<dbReference type="Proteomes" id="UP000075591">
    <property type="component" value="Unassembled WGS sequence"/>
</dbReference>
<dbReference type="RefSeq" id="WP_000349255.1">
    <property type="nucleotide sequence ID" value="NZ_JAPJMG010000006.1"/>
</dbReference>
<feature type="domain" description="KAP NTPase" evidence="1">
    <location>
        <begin position="20"/>
        <end position="274"/>
    </location>
</feature>
<sequence>MDGYLPLSNIESDKLHFATKAKEIAKFIESVPNTIPYAVTINGSWGSGKSTMLNFIEGELNTGICKVVRFNPWMINTKEELILNLFEEIYDCIDQGHTKAKEKFKSYALKISSPLAKLATLAVSMSQGVPAPVVTPVANGIGDMVKETGEAIFNKPLSKRKKDLIAELETMFIENGQKIVIMIDEVDRLFPDEIINIFQLIKSTLDLPGLFFVVAMDEDAVCDALENQGIKNPSIYLQKIFQRKYGVNSQFQLRTLFDEYITKNLKESQGKHNRDLIYLLETFIETNHYNRLGTTDNQYMEMYHDFRTHLENPRAFVNFKDFLLEKWEKYHSEIPEYDDRKVALQVAFVILMNFYLYPNYNNPQFARFSYLYHDDKNPIPKFVLRANNIIIRINGSRTVGLEEFVSEIVHNLNKYPDYIRSLVDKI</sequence>
<dbReference type="Pfam" id="PF07693">
    <property type="entry name" value="KAP_NTPase"/>
    <property type="match status" value="1"/>
</dbReference>
<reference evidence="2 3" key="1">
    <citation type="submission" date="2015-12" db="EMBL/GenBank/DDBJ databases">
        <title>Bacillus cereus Group isolate.</title>
        <authorList>
            <person name="Kovac J."/>
        </authorList>
    </citation>
    <scope>NUCLEOTIDE SEQUENCE [LARGE SCALE GENOMIC DNA]</scope>
    <source>
        <strain evidence="2 3">FSL W8-0275</strain>
    </source>
</reference>
<dbReference type="InterPro" id="IPR027417">
    <property type="entry name" value="P-loop_NTPase"/>
</dbReference>
<evidence type="ECO:0000313" key="2">
    <source>
        <dbReference type="EMBL" id="KXX87186.1"/>
    </source>
</evidence>
<name>A0A150AX42_BACCE</name>
<dbReference type="EMBL" id="LOMT01000138">
    <property type="protein sequence ID" value="KXX87186.1"/>
    <property type="molecule type" value="Genomic_DNA"/>
</dbReference>
<evidence type="ECO:0000313" key="3">
    <source>
        <dbReference type="Proteomes" id="UP000075591"/>
    </source>
</evidence>
<evidence type="ECO:0000259" key="1">
    <source>
        <dbReference type="Pfam" id="PF07693"/>
    </source>
</evidence>